<dbReference type="OrthoDB" id="9812532at2"/>
<evidence type="ECO:0000256" key="4">
    <source>
        <dbReference type="ARBA" id="ARBA00030169"/>
    </source>
</evidence>
<dbReference type="PANTHER" id="PTHR33254">
    <property type="entry name" value="4-HYDROXY-4-METHYL-2-OXOGLUTARATE ALDOLASE 3-RELATED"/>
    <property type="match status" value="1"/>
</dbReference>
<dbReference type="EMBL" id="FMXQ01000007">
    <property type="protein sequence ID" value="SDB45105.1"/>
    <property type="molecule type" value="Genomic_DNA"/>
</dbReference>
<feature type="binding site" evidence="5">
    <location>
        <begin position="99"/>
        <end position="102"/>
    </location>
    <ligand>
        <name>substrate</name>
    </ligand>
</feature>
<gene>
    <name evidence="6" type="ORF">SAMN02982931_03469</name>
</gene>
<dbReference type="Gene3D" id="3.50.30.40">
    <property type="entry name" value="Ribonuclease E inhibitor RraA/RraA-like"/>
    <property type="match status" value="1"/>
</dbReference>
<sequence length="222" mass="23631">MTDSNLFATIRETLFTAVIGDVMDAAGLTRQFLPPAIAAIKPGTMIVGRAMPVQVADIGSGRENPDAPPYGLLFRALDGLKSGEIYMASGGSPDYALWGGLMSVRALHLKAVGAVLEGHHRDTPEIMSLDFPVFSLGGYAQDQKDRGSIIDFRCPITFSNGTRVEPGDLVVGDIDGVVVIPQVAEADVIRGAIAKVEGEDMVRRMIEAGEPTEDVFIKTGIM</sequence>
<dbReference type="RefSeq" id="WP_090878231.1">
    <property type="nucleotide sequence ID" value="NZ_FMXQ01000007.1"/>
</dbReference>
<evidence type="ECO:0000256" key="2">
    <source>
        <dbReference type="ARBA" id="ARBA00016549"/>
    </source>
</evidence>
<dbReference type="GO" id="GO:0046872">
    <property type="term" value="F:metal ion binding"/>
    <property type="evidence" value="ECO:0007669"/>
    <property type="project" value="UniProtKB-KW"/>
</dbReference>
<keyword evidence="5" id="KW-0460">Magnesium</keyword>
<name>A0A1G6DJU6_9HYPH</name>
<reference evidence="6 7" key="1">
    <citation type="submission" date="2016-10" db="EMBL/GenBank/DDBJ databases">
        <authorList>
            <person name="de Groot N.N."/>
        </authorList>
    </citation>
    <scope>NUCLEOTIDE SEQUENCE [LARGE SCALE GENOMIC DNA]</scope>
    <source>
        <strain evidence="6 7">ATCC 35022</strain>
    </source>
</reference>
<feature type="binding site" evidence="5">
    <location>
        <position position="122"/>
    </location>
    <ligand>
        <name>Mg(2+)</name>
        <dbReference type="ChEBI" id="CHEBI:18420"/>
    </ligand>
</feature>
<evidence type="ECO:0000256" key="5">
    <source>
        <dbReference type="PIRSR" id="PIRSR605493-1"/>
    </source>
</evidence>
<comment type="cofactor">
    <cofactor evidence="5">
        <name>Mg(2+)</name>
        <dbReference type="ChEBI" id="CHEBI:18420"/>
    </cofactor>
</comment>
<dbReference type="SUPFAM" id="SSF89562">
    <property type="entry name" value="RraA-like"/>
    <property type="match status" value="1"/>
</dbReference>
<dbReference type="InterPro" id="IPR005493">
    <property type="entry name" value="RraA/RraA-like"/>
</dbReference>
<accession>A0A1G6DJU6</accession>
<evidence type="ECO:0000313" key="6">
    <source>
        <dbReference type="EMBL" id="SDB45105.1"/>
    </source>
</evidence>
<dbReference type="CDD" id="cd16841">
    <property type="entry name" value="RraA_family"/>
    <property type="match status" value="1"/>
</dbReference>
<dbReference type="PANTHER" id="PTHR33254:SF4">
    <property type="entry name" value="4-HYDROXY-4-METHYL-2-OXOGLUTARATE ALDOLASE 3-RELATED"/>
    <property type="match status" value="1"/>
</dbReference>
<protein>
    <recommendedName>
        <fullName evidence="2">Putative 4-hydroxy-4-methyl-2-oxoglutarate aldolase</fullName>
    </recommendedName>
    <alternativeName>
        <fullName evidence="3">Regulator of ribonuclease activity homolog</fullName>
    </alternativeName>
    <alternativeName>
        <fullName evidence="4">RraA-like protein</fullName>
    </alternativeName>
</protein>
<evidence type="ECO:0000256" key="1">
    <source>
        <dbReference type="ARBA" id="ARBA00001968"/>
    </source>
</evidence>
<comment type="cofactor">
    <cofactor evidence="1">
        <name>a divalent metal cation</name>
        <dbReference type="ChEBI" id="CHEBI:60240"/>
    </cofactor>
</comment>
<dbReference type="Proteomes" id="UP000199071">
    <property type="component" value="Unassembled WGS sequence"/>
</dbReference>
<keyword evidence="7" id="KW-1185">Reference proteome</keyword>
<proteinExistence type="predicted"/>
<dbReference type="STRING" id="665467.SAMN02982931_03469"/>
<dbReference type="InterPro" id="IPR036704">
    <property type="entry name" value="RraA/RraA-like_sf"/>
</dbReference>
<evidence type="ECO:0000256" key="3">
    <source>
        <dbReference type="ARBA" id="ARBA00029596"/>
    </source>
</evidence>
<evidence type="ECO:0000313" key="7">
    <source>
        <dbReference type="Proteomes" id="UP000199071"/>
    </source>
</evidence>
<keyword evidence="5" id="KW-0479">Metal-binding</keyword>
<dbReference type="GO" id="GO:0008948">
    <property type="term" value="F:oxaloacetate decarboxylase activity"/>
    <property type="evidence" value="ECO:0007669"/>
    <property type="project" value="TreeGrafter"/>
</dbReference>
<dbReference type="GO" id="GO:0047443">
    <property type="term" value="F:4-hydroxy-4-methyl-2-oxoglutarate aldolase activity"/>
    <property type="evidence" value="ECO:0007669"/>
    <property type="project" value="TreeGrafter"/>
</dbReference>
<dbReference type="AlphaFoldDB" id="A0A1G6DJU6"/>
<feature type="binding site" evidence="5">
    <location>
        <position position="121"/>
    </location>
    <ligand>
        <name>substrate</name>
    </ligand>
</feature>
<organism evidence="6 7">
    <name type="scientific">Bauldia litoralis</name>
    <dbReference type="NCBI Taxonomy" id="665467"/>
    <lineage>
        <taxon>Bacteria</taxon>
        <taxon>Pseudomonadati</taxon>
        <taxon>Pseudomonadota</taxon>
        <taxon>Alphaproteobacteria</taxon>
        <taxon>Hyphomicrobiales</taxon>
        <taxon>Kaistiaceae</taxon>
        <taxon>Bauldia</taxon>
    </lineage>
</organism>
<dbReference type="Pfam" id="PF03737">
    <property type="entry name" value="RraA-like"/>
    <property type="match status" value="1"/>
</dbReference>